<keyword evidence="3" id="KW-1185">Reference proteome</keyword>
<dbReference type="PANTHER" id="PTHR13707:SF23">
    <property type="entry name" value="SUCCINYL-COA:3-KETOACID-COENZYME A TRANSFERASE"/>
    <property type="match status" value="1"/>
</dbReference>
<dbReference type="PROSITE" id="PS01273">
    <property type="entry name" value="COA_TRANSF_1"/>
    <property type="match status" value="1"/>
</dbReference>
<name>A0A6H5HA46_9HEMI</name>
<dbReference type="SUPFAM" id="SSF100950">
    <property type="entry name" value="NagB/RpiA/CoA transferase-like"/>
    <property type="match status" value="2"/>
</dbReference>
<keyword evidence="1" id="KW-0808">Transferase</keyword>
<protein>
    <recommendedName>
        <fullName evidence="4">3-oxoacid CoA-transferase</fullName>
    </recommendedName>
</protein>
<dbReference type="Proteomes" id="UP000479000">
    <property type="component" value="Unassembled WGS sequence"/>
</dbReference>
<dbReference type="OrthoDB" id="1933379at2759"/>
<dbReference type="Gene3D" id="3.40.1080.10">
    <property type="entry name" value="Glutaconate Coenzyme A-transferase"/>
    <property type="match status" value="2"/>
</dbReference>
<dbReference type="InterPro" id="IPR012792">
    <property type="entry name" value="3-oxoacid_CoA-transf_A"/>
</dbReference>
<evidence type="ECO:0008006" key="4">
    <source>
        <dbReference type="Google" id="ProtNLM"/>
    </source>
</evidence>
<dbReference type="PANTHER" id="PTHR13707">
    <property type="entry name" value="KETOACID-COENZYME A TRANSFERASE"/>
    <property type="match status" value="1"/>
</dbReference>
<dbReference type="InterPro" id="IPR037171">
    <property type="entry name" value="NagB/RpiA_transferase-like"/>
</dbReference>
<sequence>MVLVGVVEGKRFTCKVLRCSYATVYSPTGSPVAPRIRRSEKIFPSAVEAVKDIPDGATILFGGFGLCGIPENLIAALIEVGVKDLTVVSNNAGVSDFGLGLLLKERRVKKVIASYVGENTELERQFLEGELEMELTPQGTLAERIRAGGAGVPAFFTPTAYGTLIQEGGTPLKYVKGEKNKVEYSSGGREIREFDGKMYVMEQAIKADWAMVKGFKADTEGNTVFRMAARNFNPTVGRNARNTILEVEHVCKVGEIDPENVHLPGLFVDRIIQGKDYEKRIEGKLVKGMGGAMDLVAGPGTKVVVVMEHSSKDGGHKIVQNCSLPLTGKNCVDLIVTEKAVFTVHPENGLTLIEVAEGVELADIVTHTGCEFAVAEDLKPMRQIDV</sequence>
<organism evidence="2 3">
    <name type="scientific">Nesidiocoris tenuis</name>
    <dbReference type="NCBI Taxonomy" id="355587"/>
    <lineage>
        <taxon>Eukaryota</taxon>
        <taxon>Metazoa</taxon>
        <taxon>Ecdysozoa</taxon>
        <taxon>Arthropoda</taxon>
        <taxon>Hexapoda</taxon>
        <taxon>Insecta</taxon>
        <taxon>Pterygota</taxon>
        <taxon>Neoptera</taxon>
        <taxon>Paraneoptera</taxon>
        <taxon>Hemiptera</taxon>
        <taxon>Heteroptera</taxon>
        <taxon>Panheteroptera</taxon>
        <taxon>Cimicomorpha</taxon>
        <taxon>Miridae</taxon>
        <taxon>Dicyphina</taxon>
        <taxon>Nesidiocoris</taxon>
    </lineage>
</organism>
<evidence type="ECO:0000256" key="1">
    <source>
        <dbReference type="ARBA" id="ARBA00022679"/>
    </source>
</evidence>
<proteinExistence type="predicted"/>
<reference evidence="2 3" key="1">
    <citation type="submission" date="2020-02" db="EMBL/GenBank/DDBJ databases">
        <authorList>
            <person name="Ferguson B K."/>
        </authorList>
    </citation>
    <scope>NUCLEOTIDE SEQUENCE [LARGE SCALE GENOMIC DNA]</scope>
</reference>
<dbReference type="GO" id="GO:0008260">
    <property type="term" value="F:succinyl-CoA:3-oxo-acid CoA-transferase activity"/>
    <property type="evidence" value="ECO:0007669"/>
    <property type="project" value="TreeGrafter"/>
</dbReference>
<accession>A0A6H5HA46</accession>
<dbReference type="Pfam" id="PF01144">
    <property type="entry name" value="CoA_trans"/>
    <property type="match status" value="2"/>
</dbReference>
<dbReference type="FunFam" id="3.40.1080.10:FF:000002">
    <property type="entry name" value="Succinyl-CoA:3-ketoacid-coenzyme A transferase, mitochondrial"/>
    <property type="match status" value="1"/>
</dbReference>
<dbReference type="AlphaFoldDB" id="A0A6H5HA46"/>
<gene>
    <name evidence="2" type="ORF">NTEN_LOCUS17345</name>
</gene>
<dbReference type="EMBL" id="CADCXU010025611">
    <property type="protein sequence ID" value="CAB0012638.1"/>
    <property type="molecule type" value="Genomic_DNA"/>
</dbReference>
<dbReference type="GO" id="GO:0005739">
    <property type="term" value="C:mitochondrion"/>
    <property type="evidence" value="ECO:0007669"/>
    <property type="project" value="TreeGrafter"/>
</dbReference>
<evidence type="ECO:0000313" key="3">
    <source>
        <dbReference type="Proteomes" id="UP000479000"/>
    </source>
</evidence>
<dbReference type="SMART" id="SM00882">
    <property type="entry name" value="CoA_trans"/>
    <property type="match status" value="1"/>
</dbReference>
<dbReference type="InterPro" id="IPR004163">
    <property type="entry name" value="CoA_transf_BS"/>
</dbReference>
<dbReference type="NCBIfam" id="TIGR02429">
    <property type="entry name" value="pcaI_scoA_fam"/>
    <property type="match status" value="1"/>
</dbReference>
<evidence type="ECO:0000313" key="2">
    <source>
        <dbReference type="EMBL" id="CAB0012638.1"/>
    </source>
</evidence>
<dbReference type="InterPro" id="IPR004165">
    <property type="entry name" value="CoA_trans_fam_I"/>
</dbReference>